<dbReference type="Proteomes" id="UP001156691">
    <property type="component" value="Unassembled WGS sequence"/>
</dbReference>
<feature type="domain" description="HTH gntR-type" evidence="4">
    <location>
        <begin position="15"/>
        <end position="83"/>
    </location>
</feature>
<dbReference type="InterPro" id="IPR011711">
    <property type="entry name" value="GntR_C"/>
</dbReference>
<dbReference type="SUPFAM" id="SSF48008">
    <property type="entry name" value="GntR ligand-binding domain-like"/>
    <property type="match status" value="1"/>
</dbReference>
<evidence type="ECO:0000259" key="4">
    <source>
        <dbReference type="PROSITE" id="PS50949"/>
    </source>
</evidence>
<keyword evidence="6" id="KW-1185">Reference proteome</keyword>
<dbReference type="Pfam" id="PF00392">
    <property type="entry name" value="GntR"/>
    <property type="match status" value="1"/>
</dbReference>
<dbReference type="InterPro" id="IPR036388">
    <property type="entry name" value="WH-like_DNA-bd_sf"/>
</dbReference>
<dbReference type="InterPro" id="IPR008920">
    <property type="entry name" value="TF_FadR/GntR_C"/>
</dbReference>
<dbReference type="SMART" id="SM00895">
    <property type="entry name" value="FCD"/>
    <property type="match status" value="1"/>
</dbReference>
<sequence>MTVEAEIDRIAVRKPKLAALVVSQLRKQFAAGEFARGDKLPTESQLTAHYKVSRTVIREAIATLAADGIVEARQGAGVFVIANPNAAIRSIGAETGNRISDAINVLEVRMGIEIESAGLAAMRRTSSQDAAIHEAYGEFDRLLDVGVPTGKTDFAIHRAIAVATNNPFYVQVLDALGSRTIPCDIASPWGTESALTYDYQAGLQAEHWQIVSAISRQDADAARRAMREHLTRSQDRYRQRLKDLRATSRNT</sequence>
<dbReference type="EMBL" id="BSNS01000012">
    <property type="protein sequence ID" value="GLQ55793.1"/>
    <property type="molecule type" value="Genomic_DNA"/>
</dbReference>
<accession>A0ABQ5W7Q7</accession>
<gene>
    <name evidence="5" type="ORF">GCM10010862_30520</name>
</gene>
<dbReference type="PROSITE" id="PS50949">
    <property type="entry name" value="HTH_GNTR"/>
    <property type="match status" value="1"/>
</dbReference>
<protein>
    <submittedName>
        <fullName evidence="5">GntR family transcriptional regulator</fullName>
    </submittedName>
</protein>
<evidence type="ECO:0000256" key="3">
    <source>
        <dbReference type="ARBA" id="ARBA00023163"/>
    </source>
</evidence>
<evidence type="ECO:0000313" key="5">
    <source>
        <dbReference type="EMBL" id="GLQ55793.1"/>
    </source>
</evidence>
<dbReference type="RefSeq" id="WP_284341205.1">
    <property type="nucleotide sequence ID" value="NZ_BSNS01000012.1"/>
</dbReference>
<reference evidence="6" key="1">
    <citation type="journal article" date="2019" name="Int. J. Syst. Evol. Microbiol.">
        <title>The Global Catalogue of Microorganisms (GCM) 10K type strain sequencing project: providing services to taxonomists for standard genome sequencing and annotation.</title>
        <authorList>
            <consortium name="The Broad Institute Genomics Platform"/>
            <consortium name="The Broad Institute Genome Sequencing Center for Infectious Disease"/>
            <person name="Wu L."/>
            <person name="Ma J."/>
        </authorList>
    </citation>
    <scope>NUCLEOTIDE SEQUENCE [LARGE SCALE GENOMIC DNA]</scope>
    <source>
        <strain evidence="6">NBRC 112416</strain>
    </source>
</reference>
<dbReference type="Pfam" id="PF07729">
    <property type="entry name" value="FCD"/>
    <property type="match status" value="1"/>
</dbReference>
<dbReference type="InterPro" id="IPR036390">
    <property type="entry name" value="WH_DNA-bd_sf"/>
</dbReference>
<evidence type="ECO:0000256" key="1">
    <source>
        <dbReference type="ARBA" id="ARBA00023015"/>
    </source>
</evidence>
<evidence type="ECO:0000313" key="6">
    <source>
        <dbReference type="Proteomes" id="UP001156691"/>
    </source>
</evidence>
<dbReference type="PANTHER" id="PTHR43537">
    <property type="entry name" value="TRANSCRIPTIONAL REGULATOR, GNTR FAMILY"/>
    <property type="match status" value="1"/>
</dbReference>
<keyword evidence="2" id="KW-0238">DNA-binding</keyword>
<keyword evidence="3" id="KW-0804">Transcription</keyword>
<keyword evidence="1" id="KW-0805">Transcription regulation</keyword>
<comment type="caution">
    <text evidence="5">The sequence shown here is derived from an EMBL/GenBank/DDBJ whole genome shotgun (WGS) entry which is preliminary data.</text>
</comment>
<organism evidence="5 6">
    <name type="scientific">Devosia nitrariae</name>
    <dbReference type="NCBI Taxonomy" id="2071872"/>
    <lineage>
        <taxon>Bacteria</taxon>
        <taxon>Pseudomonadati</taxon>
        <taxon>Pseudomonadota</taxon>
        <taxon>Alphaproteobacteria</taxon>
        <taxon>Hyphomicrobiales</taxon>
        <taxon>Devosiaceae</taxon>
        <taxon>Devosia</taxon>
    </lineage>
</organism>
<evidence type="ECO:0000256" key="2">
    <source>
        <dbReference type="ARBA" id="ARBA00023125"/>
    </source>
</evidence>
<dbReference type="InterPro" id="IPR000524">
    <property type="entry name" value="Tscrpt_reg_HTH_GntR"/>
</dbReference>
<name>A0ABQ5W7Q7_9HYPH</name>
<dbReference type="CDD" id="cd07377">
    <property type="entry name" value="WHTH_GntR"/>
    <property type="match status" value="1"/>
</dbReference>
<proteinExistence type="predicted"/>
<dbReference type="PRINTS" id="PR00035">
    <property type="entry name" value="HTHGNTR"/>
</dbReference>
<dbReference type="Gene3D" id="1.10.10.10">
    <property type="entry name" value="Winged helix-like DNA-binding domain superfamily/Winged helix DNA-binding domain"/>
    <property type="match status" value="1"/>
</dbReference>
<dbReference type="SMART" id="SM00345">
    <property type="entry name" value="HTH_GNTR"/>
    <property type="match status" value="1"/>
</dbReference>
<dbReference type="Gene3D" id="1.20.120.530">
    <property type="entry name" value="GntR ligand-binding domain-like"/>
    <property type="match status" value="1"/>
</dbReference>
<dbReference type="SUPFAM" id="SSF46785">
    <property type="entry name" value="Winged helix' DNA-binding domain"/>
    <property type="match status" value="1"/>
</dbReference>
<dbReference type="PANTHER" id="PTHR43537:SF5">
    <property type="entry name" value="UXU OPERON TRANSCRIPTIONAL REGULATOR"/>
    <property type="match status" value="1"/>
</dbReference>